<dbReference type="GO" id="GO:0000307">
    <property type="term" value="C:cyclin-dependent protein kinase holoenzyme complex"/>
    <property type="evidence" value="ECO:0007669"/>
    <property type="project" value="TreeGrafter"/>
</dbReference>
<evidence type="ECO:0000313" key="3">
    <source>
        <dbReference type="Proteomes" id="UP000707451"/>
    </source>
</evidence>
<name>A0A9P7Y2J0_9FUNG</name>
<dbReference type="Gene3D" id="1.10.472.10">
    <property type="entry name" value="Cyclin-like"/>
    <property type="match status" value="1"/>
</dbReference>
<proteinExistence type="predicted"/>
<dbReference type="Pfam" id="PF08613">
    <property type="entry name" value="Cyclin"/>
    <property type="match status" value="1"/>
</dbReference>
<evidence type="ECO:0000313" key="2">
    <source>
        <dbReference type="EMBL" id="KAG9071552.1"/>
    </source>
</evidence>
<dbReference type="OrthoDB" id="244495at2759"/>
<comment type="caution">
    <text evidence="2">The sequence shown here is derived from an EMBL/GenBank/DDBJ whole genome shotgun (WGS) entry which is preliminary data.</text>
</comment>
<dbReference type="GO" id="GO:0016538">
    <property type="term" value="F:cyclin-dependent protein serine/threonine kinase regulator activity"/>
    <property type="evidence" value="ECO:0007669"/>
    <property type="project" value="TreeGrafter"/>
</dbReference>
<dbReference type="InterPro" id="IPR013922">
    <property type="entry name" value="Cyclin_PHO80-like"/>
</dbReference>
<dbReference type="AlphaFoldDB" id="A0A9P7Y2J0"/>
<dbReference type="PANTHER" id="PTHR15615">
    <property type="match status" value="1"/>
</dbReference>
<keyword evidence="3" id="KW-1185">Reference proteome</keyword>
<dbReference type="Proteomes" id="UP000707451">
    <property type="component" value="Unassembled WGS sequence"/>
</dbReference>
<feature type="compositionally biased region" description="Low complexity" evidence="1">
    <location>
        <begin position="206"/>
        <end position="287"/>
    </location>
</feature>
<gene>
    <name evidence="2" type="ORF">KI688_005764</name>
</gene>
<dbReference type="CDD" id="cd20557">
    <property type="entry name" value="CYCLIN_ScPCL1-like"/>
    <property type="match status" value="1"/>
</dbReference>
<accession>A0A9P7Y2J0</accession>
<feature type="compositionally biased region" description="Polar residues" evidence="1">
    <location>
        <begin position="380"/>
        <end position="389"/>
    </location>
</feature>
<reference evidence="2" key="1">
    <citation type="submission" date="2021-06" db="EMBL/GenBank/DDBJ databases">
        <title>Genome Sequence of Mortierella hyaline Strain SCG-10, a Cold-Adapted, Nitrate-Reducing Fungus Isolated from Soil in Minnesota, USA.</title>
        <authorList>
            <person name="Aldossari N."/>
        </authorList>
    </citation>
    <scope>NUCLEOTIDE SEQUENCE</scope>
    <source>
        <strain evidence="2">SCG-10</strain>
    </source>
</reference>
<feature type="region of interest" description="Disordered" evidence="1">
    <location>
        <begin position="197"/>
        <end position="396"/>
    </location>
</feature>
<feature type="compositionally biased region" description="Low complexity" evidence="1">
    <location>
        <begin position="362"/>
        <end position="375"/>
    </location>
</feature>
<dbReference type="PANTHER" id="PTHR15615:SF27">
    <property type="entry name" value="PHO85 CYCLIN CLG1"/>
    <property type="match status" value="1"/>
</dbReference>
<evidence type="ECO:0000256" key="1">
    <source>
        <dbReference type="SAM" id="MobiDB-lite"/>
    </source>
</evidence>
<dbReference type="GO" id="GO:0005634">
    <property type="term" value="C:nucleus"/>
    <property type="evidence" value="ECO:0007669"/>
    <property type="project" value="TreeGrafter"/>
</dbReference>
<dbReference type="EMBL" id="JAHRHY010000002">
    <property type="protein sequence ID" value="KAG9071552.1"/>
    <property type="molecule type" value="Genomic_DNA"/>
</dbReference>
<protein>
    <recommendedName>
        <fullName evidence="4">Cyclin N-terminal domain-containing protein</fullName>
    </recommendedName>
</protein>
<feature type="compositionally biased region" description="Polar residues" evidence="1">
    <location>
        <begin position="319"/>
        <end position="333"/>
    </location>
</feature>
<evidence type="ECO:0008006" key="4">
    <source>
        <dbReference type="Google" id="ProtNLM"/>
    </source>
</evidence>
<sequence>MVSEEKRKAIIDMADFATSMFLYILAEHEDSSTPASCDPTHKPSRRRKHTDMVKPIVKFRTFCVQVLWHTRRSPSTIILSLRFLHQIVSNLRDKNKRLTSKRRYEKRFFIGVLILADKFHNDGSLNNDCWSWLTGISMGKIRSIERQFLEILDYKVFVCAEEYTEWLACLVSMTKRHMPTQISVALKQQSIAAASSISPIDHTTTTKEPTPSIPKTTTTKELTPSIPKTTTTKKPTPSIPKTTTTKNPTPSIPKTTTTKKPTPSIPKTTTTKNPTPSIPKTTTKVVSPTPPVIQQDQGSSRRSDKASGSNRHPHLYSQKDGQSQGIEQSNSSKAPILKSTGRAANSAATAIVAGGKRTERLASASYTSKAASAAARHPTKATTTSNVPRPTNPARP</sequence>
<dbReference type="GO" id="GO:0019901">
    <property type="term" value="F:protein kinase binding"/>
    <property type="evidence" value="ECO:0007669"/>
    <property type="project" value="InterPro"/>
</dbReference>
<organism evidence="2 3">
    <name type="scientific">Linnemannia hyalina</name>
    <dbReference type="NCBI Taxonomy" id="64524"/>
    <lineage>
        <taxon>Eukaryota</taxon>
        <taxon>Fungi</taxon>
        <taxon>Fungi incertae sedis</taxon>
        <taxon>Mucoromycota</taxon>
        <taxon>Mortierellomycotina</taxon>
        <taxon>Mortierellomycetes</taxon>
        <taxon>Mortierellales</taxon>
        <taxon>Mortierellaceae</taxon>
        <taxon>Linnemannia</taxon>
    </lineage>
</organism>